<protein>
    <submittedName>
        <fullName evidence="1">Uncharacterized protein</fullName>
    </submittedName>
</protein>
<proteinExistence type="predicted"/>
<organism evidence="1 2">
    <name type="scientific">Anatilimnocola aggregata</name>
    <dbReference type="NCBI Taxonomy" id="2528021"/>
    <lineage>
        <taxon>Bacteria</taxon>
        <taxon>Pseudomonadati</taxon>
        <taxon>Planctomycetota</taxon>
        <taxon>Planctomycetia</taxon>
        <taxon>Pirellulales</taxon>
        <taxon>Pirellulaceae</taxon>
        <taxon>Anatilimnocola</taxon>
    </lineage>
</organism>
<dbReference type="KEGG" id="aagg:ETAA8_15750"/>
<dbReference type="EMBL" id="CP036274">
    <property type="protein sequence ID" value="QDU26497.1"/>
    <property type="molecule type" value="Genomic_DNA"/>
</dbReference>
<evidence type="ECO:0000313" key="1">
    <source>
        <dbReference type="EMBL" id="QDU26497.1"/>
    </source>
</evidence>
<dbReference type="AlphaFoldDB" id="A0A517Y8D8"/>
<evidence type="ECO:0000313" key="2">
    <source>
        <dbReference type="Proteomes" id="UP000315017"/>
    </source>
</evidence>
<gene>
    <name evidence="1" type="ORF">ETAA8_15750</name>
</gene>
<name>A0A517Y8D8_9BACT</name>
<sequence>MKWQVHWSTRAESELAAIWLNAAEREAITVASAKIEKQLQINAAEAGESRMEDVRVLCCLPLIVWLVVFPKSRAAMVIHVRVALKRRR</sequence>
<reference evidence="1 2" key="1">
    <citation type="submission" date="2019-02" db="EMBL/GenBank/DDBJ databases">
        <title>Deep-cultivation of Planctomycetes and their phenomic and genomic characterization uncovers novel biology.</title>
        <authorList>
            <person name="Wiegand S."/>
            <person name="Jogler M."/>
            <person name="Boedeker C."/>
            <person name="Pinto D."/>
            <person name="Vollmers J."/>
            <person name="Rivas-Marin E."/>
            <person name="Kohn T."/>
            <person name="Peeters S.H."/>
            <person name="Heuer A."/>
            <person name="Rast P."/>
            <person name="Oberbeckmann S."/>
            <person name="Bunk B."/>
            <person name="Jeske O."/>
            <person name="Meyerdierks A."/>
            <person name="Storesund J.E."/>
            <person name="Kallscheuer N."/>
            <person name="Luecker S."/>
            <person name="Lage O.M."/>
            <person name="Pohl T."/>
            <person name="Merkel B.J."/>
            <person name="Hornburger P."/>
            <person name="Mueller R.-W."/>
            <person name="Bruemmer F."/>
            <person name="Labrenz M."/>
            <person name="Spormann A.M."/>
            <person name="Op den Camp H."/>
            <person name="Overmann J."/>
            <person name="Amann R."/>
            <person name="Jetten M.S.M."/>
            <person name="Mascher T."/>
            <person name="Medema M.H."/>
            <person name="Devos D.P."/>
            <person name="Kaster A.-K."/>
            <person name="Ovreas L."/>
            <person name="Rohde M."/>
            <person name="Galperin M.Y."/>
            <person name="Jogler C."/>
        </authorList>
    </citation>
    <scope>NUCLEOTIDE SEQUENCE [LARGE SCALE GENOMIC DNA]</scope>
    <source>
        <strain evidence="1 2">ETA_A8</strain>
    </source>
</reference>
<keyword evidence="2" id="KW-1185">Reference proteome</keyword>
<dbReference type="RefSeq" id="WP_145087150.1">
    <property type="nucleotide sequence ID" value="NZ_CP036274.1"/>
</dbReference>
<dbReference type="OrthoDB" id="9963705at2"/>
<dbReference type="Proteomes" id="UP000315017">
    <property type="component" value="Chromosome"/>
</dbReference>
<accession>A0A517Y8D8</accession>